<feature type="region of interest" description="Disordered" evidence="1">
    <location>
        <begin position="1"/>
        <end position="65"/>
    </location>
</feature>
<dbReference type="AlphaFoldDB" id="A0A8H6MVD4"/>
<feature type="compositionally biased region" description="Basic and acidic residues" evidence="1">
    <location>
        <begin position="9"/>
        <end position="23"/>
    </location>
</feature>
<evidence type="ECO:0000256" key="1">
    <source>
        <dbReference type="SAM" id="MobiDB-lite"/>
    </source>
</evidence>
<dbReference type="Proteomes" id="UP000652219">
    <property type="component" value="Unassembled WGS sequence"/>
</dbReference>
<protein>
    <submittedName>
        <fullName evidence="2">Uncharacterized protein</fullName>
    </submittedName>
</protein>
<accession>A0A8H6MVD4</accession>
<gene>
    <name evidence="2" type="ORF">CSOJ01_06817</name>
</gene>
<evidence type="ECO:0000313" key="3">
    <source>
        <dbReference type="Proteomes" id="UP000652219"/>
    </source>
</evidence>
<organism evidence="2 3">
    <name type="scientific">Colletotrichum sojae</name>
    <dbReference type="NCBI Taxonomy" id="2175907"/>
    <lineage>
        <taxon>Eukaryota</taxon>
        <taxon>Fungi</taxon>
        <taxon>Dikarya</taxon>
        <taxon>Ascomycota</taxon>
        <taxon>Pezizomycotina</taxon>
        <taxon>Sordariomycetes</taxon>
        <taxon>Hypocreomycetidae</taxon>
        <taxon>Glomerellales</taxon>
        <taxon>Glomerellaceae</taxon>
        <taxon>Colletotrichum</taxon>
        <taxon>Colletotrichum orchidearum species complex</taxon>
    </lineage>
</organism>
<comment type="caution">
    <text evidence="2">The sequence shown here is derived from an EMBL/GenBank/DDBJ whole genome shotgun (WGS) entry which is preliminary data.</text>
</comment>
<feature type="compositionally biased region" description="Low complexity" evidence="1">
    <location>
        <begin position="24"/>
        <end position="34"/>
    </location>
</feature>
<proteinExistence type="predicted"/>
<evidence type="ECO:0000313" key="2">
    <source>
        <dbReference type="EMBL" id="KAF6809645.1"/>
    </source>
</evidence>
<reference evidence="2 3" key="1">
    <citation type="journal article" date="2020" name="Phytopathology">
        <title>Genome Sequence Resources of Colletotrichum truncatum, C. plurivorum, C. musicola, and C. sojae: Four Species Pathogenic to Soybean (Glycine max).</title>
        <authorList>
            <person name="Rogerio F."/>
            <person name="Boufleur T.R."/>
            <person name="Ciampi-Guillardi M."/>
            <person name="Sukno S.A."/>
            <person name="Thon M.R."/>
            <person name="Massola Junior N.S."/>
            <person name="Baroncelli R."/>
        </authorList>
    </citation>
    <scope>NUCLEOTIDE SEQUENCE [LARGE SCALE GENOMIC DNA]</scope>
    <source>
        <strain evidence="2 3">LFN0009</strain>
    </source>
</reference>
<name>A0A8H6MVD4_9PEZI</name>
<dbReference type="EMBL" id="WIGN01000098">
    <property type="protein sequence ID" value="KAF6809645.1"/>
    <property type="molecule type" value="Genomic_DNA"/>
</dbReference>
<feature type="compositionally biased region" description="Polar residues" evidence="1">
    <location>
        <begin position="40"/>
        <end position="52"/>
    </location>
</feature>
<sequence>MSSSSQPEHAPESNEKEEKDTPVRRPSTPTPTVRPKARPQTGTRSSPLSIQLYTKCRPPSSRRVREQPEFFTLGRRGFQSSTRVGSVASLGNQEEVEYYRNDSLKYCRHKEKREKKILRLAAGGRPYIDFWRPGFGRTVQGAFGWGLLGLVGSEC</sequence>
<keyword evidence="3" id="KW-1185">Reference proteome</keyword>